<dbReference type="PROSITE" id="PS51006">
    <property type="entry name" value="PABS_2"/>
    <property type="match status" value="1"/>
</dbReference>
<evidence type="ECO:0000259" key="5">
    <source>
        <dbReference type="PROSITE" id="PS51006"/>
    </source>
</evidence>
<comment type="similarity">
    <text evidence="1">Belongs to the spermidine/spermine synthase family.</text>
</comment>
<keyword evidence="2 4" id="KW-0808">Transferase</keyword>
<sequence length="224" mass="26118">MPDHFRILVLGAGEGASLRELLKYEFIKNIDAIDVDRQAVQLFQNHLKEMHHNSYNHPKVHLQFKNAGDFLKGTDNQYDVIISDITDVNFFNLGAVEAHKQADFYELIKRRLKSNGILAMHSSELTEIHYHKHLAMSKLMQNIFTKVFSYRAYIPFFECSWGFLLATNNQHLNPVDMTEGQFKKLMNSKMDLKFITPRNLRSIFTVPNFQNKSLESASYVRDLF</sequence>
<evidence type="ECO:0000313" key="6">
    <source>
        <dbReference type="EMBL" id="KKQ76157.1"/>
    </source>
</evidence>
<dbReference type="PANTHER" id="PTHR11558:SF11">
    <property type="entry name" value="SPERMIDINE SYNTHASE"/>
    <property type="match status" value="1"/>
</dbReference>
<dbReference type="Gene3D" id="3.40.50.150">
    <property type="entry name" value="Vaccinia Virus protein VP39"/>
    <property type="match status" value="1"/>
</dbReference>
<proteinExistence type="inferred from homology"/>
<dbReference type="AlphaFoldDB" id="A0A0G0KBG6"/>
<organism evidence="6 7">
    <name type="scientific">Candidatus Daviesbacteria bacterium GW2011_GWF2_38_6</name>
    <dbReference type="NCBI Taxonomy" id="1618432"/>
    <lineage>
        <taxon>Bacteria</taxon>
        <taxon>Candidatus Daviesiibacteriota</taxon>
    </lineage>
</organism>
<evidence type="ECO:0000256" key="1">
    <source>
        <dbReference type="ARBA" id="ARBA00007867"/>
    </source>
</evidence>
<feature type="active site" description="Proton acceptor" evidence="4">
    <location>
        <position position="84"/>
    </location>
</feature>
<dbReference type="GO" id="GO:0016740">
    <property type="term" value="F:transferase activity"/>
    <property type="evidence" value="ECO:0007669"/>
    <property type="project" value="UniProtKB-UniRule"/>
</dbReference>
<reference evidence="6 7" key="1">
    <citation type="journal article" date="2015" name="Nature">
        <title>rRNA introns, odd ribosomes, and small enigmatic genomes across a large radiation of phyla.</title>
        <authorList>
            <person name="Brown C.T."/>
            <person name="Hug L.A."/>
            <person name="Thomas B.C."/>
            <person name="Sharon I."/>
            <person name="Castelle C.J."/>
            <person name="Singh A."/>
            <person name="Wilkins M.J."/>
            <person name="Williams K.H."/>
            <person name="Banfield J.F."/>
        </authorList>
    </citation>
    <scope>NUCLEOTIDE SEQUENCE [LARGE SCALE GENOMIC DNA]</scope>
</reference>
<evidence type="ECO:0000256" key="2">
    <source>
        <dbReference type="ARBA" id="ARBA00022679"/>
    </source>
</evidence>
<dbReference type="SUPFAM" id="SSF53335">
    <property type="entry name" value="S-adenosyl-L-methionine-dependent methyltransferases"/>
    <property type="match status" value="1"/>
</dbReference>
<dbReference type="InterPro" id="IPR030374">
    <property type="entry name" value="PABS"/>
</dbReference>
<protein>
    <recommendedName>
        <fullName evidence="5">PABS domain-containing protein</fullName>
    </recommendedName>
</protein>
<comment type="caution">
    <text evidence="6">The sequence shown here is derived from an EMBL/GenBank/DDBJ whole genome shotgun (WGS) entry which is preliminary data.</text>
</comment>
<dbReference type="Proteomes" id="UP000034324">
    <property type="component" value="Unassembled WGS sequence"/>
</dbReference>
<dbReference type="PANTHER" id="PTHR11558">
    <property type="entry name" value="SPERMIDINE/SPERMINE SYNTHASE"/>
    <property type="match status" value="1"/>
</dbReference>
<keyword evidence="3 4" id="KW-0620">Polyamine biosynthesis</keyword>
<dbReference type="GO" id="GO:0006596">
    <property type="term" value="P:polyamine biosynthetic process"/>
    <property type="evidence" value="ECO:0007669"/>
    <property type="project" value="UniProtKB-UniRule"/>
</dbReference>
<feature type="domain" description="PABS" evidence="5">
    <location>
        <begin position="1"/>
        <end position="168"/>
    </location>
</feature>
<dbReference type="CDD" id="cd02440">
    <property type="entry name" value="AdoMet_MTases"/>
    <property type="match status" value="1"/>
</dbReference>
<evidence type="ECO:0000256" key="3">
    <source>
        <dbReference type="ARBA" id="ARBA00023115"/>
    </source>
</evidence>
<dbReference type="InterPro" id="IPR001045">
    <property type="entry name" value="Spermi_synthase"/>
</dbReference>
<accession>A0A0G0KBG6</accession>
<evidence type="ECO:0000313" key="7">
    <source>
        <dbReference type="Proteomes" id="UP000034324"/>
    </source>
</evidence>
<dbReference type="InterPro" id="IPR029063">
    <property type="entry name" value="SAM-dependent_MTases_sf"/>
</dbReference>
<gene>
    <name evidence="6" type="ORF">US99_C0083G0002</name>
</gene>
<dbReference type="Pfam" id="PF01564">
    <property type="entry name" value="Spermine_synth"/>
    <property type="match status" value="1"/>
</dbReference>
<evidence type="ECO:0000256" key="4">
    <source>
        <dbReference type="PROSITE-ProRule" id="PRU00354"/>
    </source>
</evidence>
<name>A0A0G0KBG6_9BACT</name>
<dbReference type="EMBL" id="LBVC01000083">
    <property type="protein sequence ID" value="KKQ76157.1"/>
    <property type="molecule type" value="Genomic_DNA"/>
</dbReference>